<dbReference type="KEGG" id="hdt:HYPDE_38033"/>
<feature type="transmembrane region" description="Helical" evidence="2">
    <location>
        <begin position="15"/>
        <end position="37"/>
    </location>
</feature>
<feature type="transmembrane region" description="Helical" evidence="2">
    <location>
        <begin position="220"/>
        <end position="243"/>
    </location>
</feature>
<protein>
    <submittedName>
        <fullName evidence="6">Diguanylate cyclase/phosphodiesterase with PAS/PAC and periplasmic/7TM domain sensor(S)</fullName>
    </submittedName>
</protein>
<dbReference type="eggNOG" id="COG5001">
    <property type="taxonomic scope" value="Bacteria"/>
</dbReference>
<dbReference type="HOGENOM" id="CLU_000445_70_49_5"/>
<feature type="compositionally biased region" description="Basic and acidic residues" evidence="1">
    <location>
        <begin position="1210"/>
        <end position="1230"/>
    </location>
</feature>
<dbReference type="SUPFAM" id="SSF55073">
    <property type="entry name" value="Nucleotide cyclase"/>
    <property type="match status" value="1"/>
</dbReference>
<dbReference type="InterPro" id="IPR000014">
    <property type="entry name" value="PAS"/>
</dbReference>
<dbReference type="InterPro" id="IPR029787">
    <property type="entry name" value="Nucleotide_cyclase"/>
</dbReference>
<feature type="transmembrane region" description="Helical" evidence="2">
    <location>
        <begin position="370"/>
        <end position="390"/>
    </location>
</feature>
<dbReference type="NCBIfam" id="TIGR00254">
    <property type="entry name" value="GGDEF"/>
    <property type="match status" value="1"/>
</dbReference>
<dbReference type="Proteomes" id="UP000005952">
    <property type="component" value="Chromosome"/>
</dbReference>
<dbReference type="InterPro" id="IPR043128">
    <property type="entry name" value="Rev_trsase/Diguanyl_cyclase"/>
</dbReference>
<dbReference type="CDD" id="cd01949">
    <property type="entry name" value="GGDEF"/>
    <property type="match status" value="1"/>
</dbReference>
<evidence type="ECO:0000256" key="1">
    <source>
        <dbReference type="SAM" id="MobiDB-lite"/>
    </source>
</evidence>
<dbReference type="PANTHER" id="PTHR44757:SF2">
    <property type="entry name" value="BIOFILM ARCHITECTURE MAINTENANCE PROTEIN MBAA"/>
    <property type="match status" value="1"/>
</dbReference>
<dbReference type="InterPro" id="IPR001633">
    <property type="entry name" value="EAL_dom"/>
</dbReference>
<dbReference type="PROSITE" id="PS50883">
    <property type="entry name" value="EAL"/>
    <property type="match status" value="1"/>
</dbReference>
<dbReference type="RefSeq" id="WP_015599293.1">
    <property type="nucleotide sequence ID" value="NC_021172.1"/>
</dbReference>
<dbReference type="InterPro" id="IPR035965">
    <property type="entry name" value="PAS-like_dom_sf"/>
</dbReference>
<dbReference type="InterPro" id="IPR000160">
    <property type="entry name" value="GGDEF_dom"/>
</dbReference>
<dbReference type="InterPro" id="IPR001610">
    <property type="entry name" value="PAC"/>
</dbReference>
<feature type="region of interest" description="Disordered" evidence="1">
    <location>
        <begin position="1001"/>
        <end position="1064"/>
    </location>
</feature>
<dbReference type="Pfam" id="PF00990">
    <property type="entry name" value="GGDEF"/>
    <property type="match status" value="1"/>
</dbReference>
<dbReference type="EMBL" id="CP005587">
    <property type="protein sequence ID" value="AGK59278.1"/>
    <property type="molecule type" value="Genomic_DNA"/>
</dbReference>
<evidence type="ECO:0000259" key="3">
    <source>
        <dbReference type="PROSITE" id="PS50113"/>
    </source>
</evidence>
<feature type="transmembrane region" description="Helical" evidence="2">
    <location>
        <begin position="317"/>
        <end position="335"/>
    </location>
</feature>
<dbReference type="InterPro" id="IPR052155">
    <property type="entry name" value="Biofilm_reg_signaling"/>
</dbReference>
<gene>
    <name evidence="6" type="ORF">HYPDE_38033</name>
</gene>
<feature type="transmembrane region" description="Helical" evidence="2">
    <location>
        <begin position="341"/>
        <end position="363"/>
    </location>
</feature>
<dbReference type="CDD" id="cd01948">
    <property type="entry name" value="EAL"/>
    <property type="match status" value="1"/>
</dbReference>
<accession>N0B8B8</accession>
<dbReference type="AlphaFoldDB" id="N0B8B8"/>
<dbReference type="CDD" id="cd00130">
    <property type="entry name" value="PAS"/>
    <property type="match status" value="1"/>
</dbReference>
<proteinExistence type="predicted"/>
<evidence type="ECO:0000256" key="2">
    <source>
        <dbReference type="SAM" id="Phobius"/>
    </source>
</evidence>
<reference evidence="6 7" key="1">
    <citation type="journal article" date="2013" name="Genome Announc.">
        <title>Genome sequences for three denitrifying bacterial strains isolated from a uranium- and nitrate-contaminated subsurface environment.</title>
        <authorList>
            <person name="Venkatramanan R."/>
            <person name="Prakash O."/>
            <person name="Woyke T."/>
            <person name="Chain P."/>
            <person name="Goodwin L.A."/>
            <person name="Watson D."/>
            <person name="Brooks S."/>
            <person name="Kostka J.E."/>
            <person name="Green S.J."/>
        </authorList>
    </citation>
    <scope>NUCLEOTIDE SEQUENCE [LARGE SCALE GENOMIC DNA]</scope>
    <source>
        <strain evidence="6 7">1NES1</strain>
    </source>
</reference>
<feature type="domain" description="GGDEF" evidence="5">
    <location>
        <begin position="569"/>
        <end position="702"/>
    </location>
</feature>
<dbReference type="SMART" id="SM00086">
    <property type="entry name" value="PAC"/>
    <property type="match status" value="1"/>
</dbReference>
<dbReference type="InterPro" id="IPR013655">
    <property type="entry name" value="PAS_fold_3"/>
</dbReference>
<feature type="compositionally biased region" description="Pro residues" evidence="1">
    <location>
        <begin position="1161"/>
        <end position="1181"/>
    </location>
</feature>
<evidence type="ECO:0000313" key="6">
    <source>
        <dbReference type="EMBL" id="AGK59278.1"/>
    </source>
</evidence>
<dbReference type="InterPro" id="IPR035919">
    <property type="entry name" value="EAL_sf"/>
</dbReference>
<evidence type="ECO:0000313" key="7">
    <source>
        <dbReference type="Proteomes" id="UP000005952"/>
    </source>
</evidence>
<name>N0B8B8_9HYPH</name>
<feature type="transmembrane region" description="Helical" evidence="2">
    <location>
        <begin position="285"/>
        <end position="305"/>
    </location>
</feature>
<dbReference type="NCBIfam" id="TIGR00229">
    <property type="entry name" value="sensory_box"/>
    <property type="match status" value="1"/>
</dbReference>
<feature type="transmembrane region" description="Helical" evidence="2">
    <location>
        <begin position="194"/>
        <end position="214"/>
    </location>
</feature>
<evidence type="ECO:0000259" key="4">
    <source>
        <dbReference type="PROSITE" id="PS50883"/>
    </source>
</evidence>
<dbReference type="Pfam" id="PF00563">
    <property type="entry name" value="EAL"/>
    <property type="match status" value="1"/>
</dbReference>
<feature type="compositionally biased region" description="Polar residues" evidence="1">
    <location>
        <begin position="1008"/>
        <end position="1020"/>
    </location>
</feature>
<dbReference type="STRING" id="670307.HYPDE_38033"/>
<dbReference type="SUPFAM" id="SSF141868">
    <property type="entry name" value="EAL domain-like"/>
    <property type="match status" value="1"/>
</dbReference>
<dbReference type="Gene3D" id="3.30.450.20">
    <property type="entry name" value="PAS domain"/>
    <property type="match status" value="1"/>
</dbReference>
<dbReference type="PROSITE" id="PS50113">
    <property type="entry name" value="PAC"/>
    <property type="match status" value="1"/>
</dbReference>
<keyword evidence="2" id="KW-1133">Transmembrane helix</keyword>
<feature type="domain" description="PAC" evidence="3">
    <location>
        <begin position="484"/>
        <end position="536"/>
    </location>
</feature>
<feature type="region of interest" description="Disordered" evidence="1">
    <location>
        <begin position="1138"/>
        <end position="1230"/>
    </location>
</feature>
<dbReference type="SMART" id="SM00052">
    <property type="entry name" value="EAL"/>
    <property type="match status" value="1"/>
</dbReference>
<keyword evidence="7" id="KW-1185">Reference proteome</keyword>
<feature type="transmembrane region" description="Helical" evidence="2">
    <location>
        <begin position="255"/>
        <end position="279"/>
    </location>
</feature>
<dbReference type="Pfam" id="PF08447">
    <property type="entry name" value="PAS_3"/>
    <property type="match status" value="1"/>
</dbReference>
<keyword evidence="2" id="KW-0812">Transmembrane</keyword>
<dbReference type="InterPro" id="IPR000700">
    <property type="entry name" value="PAS-assoc_C"/>
</dbReference>
<keyword evidence="2" id="KW-0472">Membrane</keyword>
<dbReference type="SMART" id="SM00267">
    <property type="entry name" value="GGDEF"/>
    <property type="match status" value="1"/>
</dbReference>
<dbReference type="PANTHER" id="PTHR44757">
    <property type="entry name" value="DIGUANYLATE CYCLASE DGCP"/>
    <property type="match status" value="1"/>
</dbReference>
<dbReference type="PROSITE" id="PS50887">
    <property type="entry name" value="GGDEF"/>
    <property type="match status" value="1"/>
</dbReference>
<organism evidence="6 7">
    <name type="scientific">Hyphomicrobium denitrificans 1NES1</name>
    <dbReference type="NCBI Taxonomy" id="670307"/>
    <lineage>
        <taxon>Bacteria</taxon>
        <taxon>Pseudomonadati</taxon>
        <taxon>Pseudomonadota</taxon>
        <taxon>Alphaproteobacteria</taxon>
        <taxon>Hyphomicrobiales</taxon>
        <taxon>Hyphomicrobiaceae</taxon>
        <taxon>Hyphomicrobium</taxon>
    </lineage>
</organism>
<evidence type="ECO:0000259" key="5">
    <source>
        <dbReference type="PROSITE" id="PS50887"/>
    </source>
</evidence>
<dbReference type="Gene3D" id="3.30.70.270">
    <property type="match status" value="1"/>
</dbReference>
<feature type="domain" description="EAL" evidence="4">
    <location>
        <begin position="709"/>
        <end position="965"/>
    </location>
</feature>
<dbReference type="SUPFAM" id="SSF55785">
    <property type="entry name" value="PYP-like sensor domain (PAS domain)"/>
    <property type="match status" value="1"/>
</dbReference>
<sequence length="1230" mass="133671">MLKGGRGKRDRGTSWLGIAAAAILWTLGLAGHAAALTPIPVQDDQDRVEITNLGEAYEGRGDSLQVETAAGQDGVSGRMTVRASVPGTSPNWMVFALTNKTDKSLERLLTADRYSVVGSGTVWPDLDARRIESVTPSVGFVPERIKNDKADVFRLTLEPGQTITYVAELAGEHFARLYLWKPIDYEIKSRDRQLFNGAMLGLTGLLAIFLTAIFAANHKLIFPAAALVSWTVLSYLCVDFGFFHKLFNLRPEDNAVYRAAGEAAVASSFVIFLSTFLRLGLWHGMVRMMIGVWMVAQLTLIAVAVIDPRLAATFARLSFLMIGGVGGLFTIFLAFKGQDRALSLVPTWLLLLVWIFATGMTLSGRMSGDIVVSSLIAGLVLVVILMGFTVTQFAFRSSDAAYAGAPTELQGRSLALAASGSTVWEWNIRRDEIKVSPEVEIALSLMPGELSTKVDEFLRHVHPTDKERFRVMMMSAQERSGVRIRTDFRLRHSDNSWRWFELEAASVPNSDGRTLRCVGLLRDVSDMKRAHERLLHDAVHCSLTGLPNRELFMDRLKCVVVRAKTDSGIRPAVIFIDLDKFKSINSSFGLVRGDSLLLTVARRLQRHLGPHDTVARVGGDQFAMLFVGEREARNLPALAERVRRSLRAPIPLANQEVILTGSIGIAAWDENQSADGDLLKDAELAMYRAKRSGADRIEVFDAAMRRDREPNIAAELGKAVEKGQLKVLYQPIVYLPTKELAGFEAFVRWEHPKLGLVNPASIVDEANEPDAMVKASAYLLLRAAKDAARWLAELPRPERPLFVTVNISSPQIFKPESIQEIRHILGRNIVPPGTLRLEIAENLVMSNPEQAIEVLKVLRGSGAELALDEFGTGYSSLAYLNRFPFDTIKVCRGLVRSSGTASGAAIMRSMVALAHELSKTVVAEGVERADEATFLRSIGCEYAQGYHFGEPIPERAVAQLLKMVRRSERKMQPRGFFRPKFKSAAKKVVEKAARPAAAIAKSVGAEQKSLTSPSQASTRTAALPAGSVVRHRHKPDPKILANGSTQGSGAPAMLSKKHSDALRDAVKASGPALPPAAAPTLPLELLQSMERRPAPPQGARPPANGHAGSVAPQFRTVEQEAAAQRQAIVAPLSDALARATGSDPTTGRPAALRPPANGMSPVPPPEPPLRLNETPPPPPVIASPAQQPDFSTLPPSIAASLARLAGNAPVKEESSADNTSRTEQKIASKG</sequence>
<dbReference type="OrthoDB" id="9814202at2"/>
<dbReference type="Gene3D" id="3.20.20.450">
    <property type="entry name" value="EAL domain"/>
    <property type="match status" value="1"/>
</dbReference>